<evidence type="ECO:0000313" key="2">
    <source>
        <dbReference type="EMBL" id="KAG9390060.1"/>
    </source>
</evidence>
<feature type="region of interest" description="Disordered" evidence="1">
    <location>
        <begin position="1"/>
        <end position="23"/>
    </location>
</feature>
<evidence type="ECO:0000256" key="1">
    <source>
        <dbReference type="SAM" id="MobiDB-lite"/>
    </source>
</evidence>
<evidence type="ECO:0000313" key="3">
    <source>
        <dbReference type="Proteomes" id="UP000717585"/>
    </source>
</evidence>
<keyword evidence="3" id="KW-1185">Reference proteome</keyword>
<comment type="caution">
    <text evidence="2">The sequence shown here is derived from an EMBL/GenBank/DDBJ whole genome shotgun (WGS) entry which is preliminary data.</text>
</comment>
<dbReference type="EMBL" id="JAHDYR010000066">
    <property type="protein sequence ID" value="KAG9390060.1"/>
    <property type="molecule type" value="Genomic_DNA"/>
</dbReference>
<proteinExistence type="predicted"/>
<dbReference type="AlphaFoldDB" id="A0A8J6AS31"/>
<gene>
    <name evidence="2" type="ORF">J8273_8097</name>
</gene>
<feature type="compositionally biased region" description="Polar residues" evidence="1">
    <location>
        <begin position="1"/>
        <end position="18"/>
    </location>
</feature>
<dbReference type="Proteomes" id="UP000717585">
    <property type="component" value="Unassembled WGS sequence"/>
</dbReference>
<sequence>MSGLDQSLSLSALRTGTPQKRHPDVFNMSLMKTPSMSYATPTRVGSENARQPNKSVHFAMKSSLNERLAAVASRVSQDFSTRVAKADMAMSQYSFRSPNERLPDDIEKELKSQNERKRERRPPSPDPYCERKIKHLAEFIRKKGPLVGVDPDKILDRKSETDIITQFAMTRTLGSYETRAIQTTVKESLMQTRAGTLRYTHTKRETPSTLVYRLKGEGGPPVREDASKLSVFHPMFSGVRG</sequence>
<organism evidence="2 3">
    <name type="scientific">Carpediemonas membranifera</name>
    <dbReference type="NCBI Taxonomy" id="201153"/>
    <lineage>
        <taxon>Eukaryota</taxon>
        <taxon>Metamonada</taxon>
        <taxon>Carpediemonas-like organisms</taxon>
        <taxon>Carpediemonas</taxon>
    </lineage>
</organism>
<accession>A0A8J6AS31</accession>
<protein>
    <submittedName>
        <fullName evidence="2">Uncharacterized protein</fullName>
    </submittedName>
</protein>
<name>A0A8J6AS31_9EUKA</name>
<reference evidence="2" key="1">
    <citation type="submission" date="2021-05" db="EMBL/GenBank/DDBJ databases">
        <title>A free-living protist that lacks canonical eukaryotic 1 DNA replication and segregation systems.</title>
        <authorList>
            <person name="Salas-Leiva D.E."/>
            <person name="Tromer E.C."/>
            <person name="Curtis B.A."/>
            <person name="Jerlstrom-Hultqvist J."/>
            <person name="Kolisko M."/>
            <person name="Yi Z."/>
            <person name="Salas-Leiva J.S."/>
            <person name="Gallot-Lavallee L."/>
            <person name="Kops G.J.P.L."/>
            <person name="Archibald J.M."/>
            <person name="Simpson A.G.B."/>
            <person name="Roger A.J."/>
        </authorList>
    </citation>
    <scope>NUCLEOTIDE SEQUENCE</scope>
    <source>
        <strain evidence="2">BICM</strain>
    </source>
</reference>